<gene>
    <name evidence="2" type="ORF">MJG50_12820</name>
</gene>
<organism evidence="2 3">
    <name type="scientific">Fredinandcohnia quinoae</name>
    <dbReference type="NCBI Taxonomy" id="2918902"/>
    <lineage>
        <taxon>Bacteria</taxon>
        <taxon>Bacillati</taxon>
        <taxon>Bacillota</taxon>
        <taxon>Bacilli</taxon>
        <taxon>Bacillales</taxon>
        <taxon>Bacillaceae</taxon>
        <taxon>Fredinandcohnia</taxon>
    </lineage>
</organism>
<reference evidence="2" key="1">
    <citation type="submission" date="2022-02" db="EMBL/GenBank/DDBJ databases">
        <title>Fredinandcohnia quinoae sp. nov. isolated from Chenopodium quinoa seeds.</title>
        <authorList>
            <person name="Saati-Santamaria Z."/>
            <person name="Flores-Felix J.D."/>
            <person name="Igual J.M."/>
            <person name="Velazquez E."/>
            <person name="Garcia-Fraile P."/>
            <person name="Martinez-Molina E."/>
        </authorList>
    </citation>
    <scope>NUCLEOTIDE SEQUENCE</scope>
    <source>
        <strain evidence="2">SECRCQ15</strain>
    </source>
</reference>
<evidence type="ECO:0000313" key="3">
    <source>
        <dbReference type="Proteomes" id="UP001431131"/>
    </source>
</evidence>
<dbReference type="InterPro" id="IPR058887">
    <property type="entry name" value="YuzI-like"/>
</dbReference>
<evidence type="ECO:0000313" key="2">
    <source>
        <dbReference type="EMBL" id="MCH1626216.1"/>
    </source>
</evidence>
<protein>
    <submittedName>
        <fullName evidence="2">Uncharacterized protein</fullName>
    </submittedName>
</protein>
<dbReference type="AlphaFoldDB" id="A0AAW5E9Y5"/>
<dbReference type="Pfam" id="PF26135">
    <property type="entry name" value="YuzI"/>
    <property type="match status" value="1"/>
</dbReference>
<accession>A0AAW5E9Y5</accession>
<feature type="transmembrane region" description="Helical" evidence="1">
    <location>
        <begin position="6"/>
        <end position="28"/>
    </location>
</feature>
<dbReference type="Proteomes" id="UP001431131">
    <property type="component" value="Unassembled WGS sequence"/>
</dbReference>
<name>A0AAW5E9Y5_9BACI</name>
<keyword evidence="1" id="KW-0812">Transmembrane</keyword>
<keyword evidence="1" id="KW-0472">Membrane</keyword>
<feature type="transmembrane region" description="Helical" evidence="1">
    <location>
        <begin position="48"/>
        <end position="66"/>
    </location>
</feature>
<dbReference type="EMBL" id="JAKTTI010000020">
    <property type="protein sequence ID" value="MCH1626216.1"/>
    <property type="molecule type" value="Genomic_DNA"/>
</dbReference>
<evidence type="ECO:0000256" key="1">
    <source>
        <dbReference type="SAM" id="Phobius"/>
    </source>
</evidence>
<comment type="caution">
    <text evidence="2">The sequence shown here is derived from an EMBL/GenBank/DDBJ whole genome shotgun (WGS) entry which is preliminary data.</text>
</comment>
<keyword evidence="3" id="KW-1185">Reference proteome</keyword>
<proteinExistence type="predicted"/>
<keyword evidence="1" id="KW-1133">Transmembrane helix</keyword>
<sequence>MILRGFIFLIGFGLAIIGGVSTIAYLNLLTTGYKFYEYLHFISRKIECYLLIIGLLMVWISIYFPTKEQD</sequence>